<evidence type="ECO:0000256" key="5">
    <source>
        <dbReference type="ARBA" id="ARBA00022692"/>
    </source>
</evidence>
<protein>
    <submittedName>
        <fullName evidence="10">Inner membrane transport permease YhhJ</fullName>
    </submittedName>
</protein>
<dbReference type="KEGG" id="gaw:V144x_02880"/>
<proteinExistence type="inferred from homology"/>
<comment type="subcellular location">
    <subcellularLocation>
        <location evidence="1">Cell membrane</location>
        <topology evidence="1">Multi-pass membrane protein</topology>
    </subcellularLocation>
</comment>
<keyword evidence="6 8" id="KW-1133">Transmembrane helix</keyword>
<evidence type="ECO:0000259" key="9">
    <source>
        <dbReference type="PROSITE" id="PS51012"/>
    </source>
</evidence>
<sequence length="374" mass="41652">MQSLSNIFWLGIKEIRSVAGDKVLMIFLIYSFTYGVYTEAIGSSVDVNNASVGIVDEDRSTLSGRIVNTLFPPYFQEPEYIRADEIDETMNKSRFMFVLNIPPKFERYVTEGRPTEIQLNIDATAMAQAGVGARYISAYIDHEVSRYVNDHDQAPALPVNLSIRRAFNPNGDPVWFGALVALMTPISMLTMILTGAALIREKEHGTIEHLLVMPLRAFEIALAKVWSNSLLILLAVSFALIVVIRHLLNVPIAGSIPLFLSGVSVYLFFATALGIFLGTVTRTMAQFSMLVILVIFVIMMLSGGQSPIESQPEWLQNITFFLPSRHFTAFAEAIIYRGAGVEIVWKSFVMIAVIGFIFFMISLGLFRRTIAGSR</sequence>
<reference evidence="10 11" key="1">
    <citation type="submission" date="2019-03" db="EMBL/GenBank/DDBJ databases">
        <title>Deep-cultivation of Planctomycetes and their phenomic and genomic characterization uncovers novel biology.</title>
        <authorList>
            <person name="Wiegand S."/>
            <person name="Jogler M."/>
            <person name="Boedeker C."/>
            <person name="Pinto D."/>
            <person name="Vollmers J."/>
            <person name="Rivas-Marin E."/>
            <person name="Kohn T."/>
            <person name="Peeters S.H."/>
            <person name="Heuer A."/>
            <person name="Rast P."/>
            <person name="Oberbeckmann S."/>
            <person name="Bunk B."/>
            <person name="Jeske O."/>
            <person name="Meyerdierks A."/>
            <person name="Storesund J.E."/>
            <person name="Kallscheuer N."/>
            <person name="Luecker S."/>
            <person name="Lage O.M."/>
            <person name="Pohl T."/>
            <person name="Merkel B.J."/>
            <person name="Hornburger P."/>
            <person name="Mueller R.-W."/>
            <person name="Bruemmer F."/>
            <person name="Labrenz M."/>
            <person name="Spormann A.M."/>
            <person name="Op den Camp H."/>
            <person name="Overmann J."/>
            <person name="Amann R."/>
            <person name="Jetten M.S.M."/>
            <person name="Mascher T."/>
            <person name="Medema M.H."/>
            <person name="Devos D.P."/>
            <person name="Kaster A.-K."/>
            <person name="Ovreas L."/>
            <person name="Rohde M."/>
            <person name="Galperin M.Y."/>
            <person name="Jogler C."/>
        </authorList>
    </citation>
    <scope>NUCLEOTIDE SEQUENCE [LARGE SCALE GENOMIC DNA]</scope>
    <source>
        <strain evidence="10 11">V144</strain>
    </source>
</reference>
<dbReference type="InterPro" id="IPR047817">
    <property type="entry name" value="ABC2_TM_bact-type"/>
</dbReference>
<dbReference type="InterPro" id="IPR013525">
    <property type="entry name" value="ABC2_TM"/>
</dbReference>
<feature type="domain" description="ABC transmembrane type-2" evidence="9">
    <location>
        <begin position="133"/>
        <end position="369"/>
    </location>
</feature>
<keyword evidence="5 8" id="KW-0812">Transmembrane</keyword>
<keyword evidence="7 8" id="KW-0472">Membrane</keyword>
<evidence type="ECO:0000313" key="10">
    <source>
        <dbReference type="EMBL" id="QDT94855.1"/>
    </source>
</evidence>
<keyword evidence="4" id="KW-1003">Cell membrane</keyword>
<accession>A0A517VPA3</accession>
<feature type="transmembrane region" description="Helical" evidence="8">
    <location>
        <begin position="256"/>
        <end position="280"/>
    </location>
</feature>
<keyword evidence="3" id="KW-0813">Transport</keyword>
<name>A0A517VPA3_9PLAN</name>
<evidence type="ECO:0000256" key="3">
    <source>
        <dbReference type="ARBA" id="ARBA00022448"/>
    </source>
</evidence>
<evidence type="ECO:0000256" key="2">
    <source>
        <dbReference type="ARBA" id="ARBA00007783"/>
    </source>
</evidence>
<dbReference type="GO" id="GO:0005886">
    <property type="term" value="C:plasma membrane"/>
    <property type="evidence" value="ECO:0007669"/>
    <property type="project" value="UniProtKB-SubCell"/>
</dbReference>
<evidence type="ECO:0000256" key="6">
    <source>
        <dbReference type="ARBA" id="ARBA00022989"/>
    </source>
</evidence>
<dbReference type="GO" id="GO:0140359">
    <property type="term" value="F:ABC-type transporter activity"/>
    <property type="evidence" value="ECO:0007669"/>
    <property type="project" value="InterPro"/>
</dbReference>
<dbReference type="PANTHER" id="PTHR30294:SF47">
    <property type="entry name" value="INNER MEMBRANE TRANSPORT PERMEASE YHHJ"/>
    <property type="match status" value="1"/>
</dbReference>
<dbReference type="Proteomes" id="UP000318704">
    <property type="component" value="Chromosome"/>
</dbReference>
<comment type="similarity">
    <text evidence="2">Belongs to the ABC-2 integral membrane protein family.</text>
</comment>
<evidence type="ECO:0000313" key="11">
    <source>
        <dbReference type="Proteomes" id="UP000318704"/>
    </source>
</evidence>
<organism evidence="10 11">
    <name type="scientific">Gimesia aquarii</name>
    <dbReference type="NCBI Taxonomy" id="2527964"/>
    <lineage>
        <taxon>Bacteria</taxon>
        <taxon>Pseudomonadati</taxon>
        <taxon>Planctomycetota</taxon>
        <taxon>Planctomycetia</taxon>
        <taxon>Planctomycetales</taxon>
        <taxon>Planctomycetaceae</taxon>
        <taxon>Gimesia</taxon>
    </lineage>
</organism>
<dbReference type="Gene3D" id="3.40.1710.10">
    <property type="entry name" value="abc type-2 transporter like domain"/>
    <property type="match status" value="1"/>
</dbReference>
<dbReference type="InterPro" id="IPR051449">
    <property type="entry name" value="ABC-2_transporter_component"/>
</dbReference>
<dbReference type="PROSITE" id="PS51012">
    <property type="entry name" value="ABC_TM2"/>
    <property type="match status" value="1"/>
</dbReference>
<evidence type="ECO:0000256" key="4">
    <source>
        <dbReference type="ARBA" id="ARBA00022475"/>
    </source>
</evidence>
<dbReference type="EMBL" id="CP037920">
    <property type="protein sequence ID" value="QDT94855.1"/>
    <property type="molecule type" value="Genomic_DNA"/>
</dbReference>
<feature type="transmembrane region" description="Helical" evidence="8">
    <location>
        <begin position="343"/>
        <end position="366"/>
    </location>
</feature>
<dbReference type="PANTHER" id="PTHR30294">
    <property type="entry name" value="MEMBRANE COMPONENT OF ABC TRANSPORTER YHHJ-RELATED"/>
    <property type="match status" value="1"/>
</dbReference>
<feature type="transmembrane region" description="Helical" evidence="8">
    <location>
        <begin position="220"/>
        <end position="244"/>
    </location>
</feature>
<dbReference type="RefSeq" id="WP_144980273.1">
    <property type="nucleotide sequence ID" value="NZ_CP037920.1"/>
</dbReference>
<evidence type="ECO:0000256" key="8">
    <source>
        <dbReference type="SAM" id="Phobius"/>
    </source>
</evidence>
<gene>
    <name evidence="10" type="primary">yhhJ</name>
    <name evidence="10" type="ORF">V144x_02880</name>
</gene>
<evidence type="ECO:0000256" key="1">
    <source>
        <dbReference type="ARBA" id="ARBA00004651"/>
    </source>
</evidence>
<feature type="transmembrane region" description="Helical" evidence="8">
    <location>
        <begin position="174"/>
        <end position="199"/>
    </location>
</feature>
<dbReference type="Pfam" id="PF12698">
    <property type="entry name" value="ABC2_membrane_3"/>
    <property type="match status" value="1"/>
</dbReference>
<dbReference type="AlphaFoldDB" id="A0A517VPA3"/>
<feature type="transmembrane region" description="Helical" evidence="8">
    <location>
        <begin position="287"/>
        <end position="304"/>
    </location>
</feature>
<evidence type="ECO:0000256" key="7">
    <source>
        <dbReference type="ARBA" id="ARBA00023136"/>
    </source>
</evidence>